<dbReference type="OrthoDB" id="2450120at2"/>
<accession>B7WRJ3</accession>
<evidence type="ECO:0000259" key="6">
    <source>
        <dbReference type="Pfam" id="PF00441"/>
    </source>
</evidence>
<dbReference type="RefSeq" id="WP_003054594.1">
    <property type="nucleotide sequence ID" value="NZ_AAUJ02000001.1"/>
</dbReference>
<dbReference type="SUPFAM" id="SSF56645">
    <property type="entry name" value="Acyl-CoA dehydrogenase NM domain-like"/>
    <property type="match status" value="1"/>
</dbReference>
<organism evidence="8 9">
    <name type="scientific">Comamonas testosteroni (strain DSM 14576 / KF-1)</name>
    <name type="common">Pseudomonas testosteroni</name>
    <dbReference type="NCBI Taxonomy" id="399795"/>
    <lineage>
        <taxon>Bacteria</taxon>
        <taxon>Pseudomonadati</taxon>
        <taxon>Pseudomonadota</taxon>
        <taxon>Betaproteobacteria</taxon>
        <taxon>Burkholderiales</taxon>
        <taxon>Comamonadaceae</taxon>
        <taxon>Comamonas</taxon>
    </lineage>
</organism>
<evidence type="ECO:0000256" key="2">
    <source>
        <dbReference type="ARBA" id="ARBA00009347"/>
    </source>
</evidence>
<protein>
    <submittedName>
        <fullName evidence="8">Acyl-CoA dehydrogenase domain protein</fullName>
    </submittedName>
</protein>
<evidence type="ECO:0000313" key="8">
    <source>
        <dbReference type="EMBL" id="EED67178.1"/>
    </source>
</evidence>
<dbReference type="GO" id="GO:0003995">
    <property type="term" value="F:acyl-CoA dehydrogenase activity"/>
    <property type="evidence" value="ECO:0007669"/>
    <property type="project" value="TreeGrafter"/>
</dbReference>
<dbReference type="Proteomes" id="UP000003039">
    <property type="component" value="Unassembled WGS sequence"/>
</dbReference>
<dbReference type="InterPro" id="IPR036250">
    <property type="entry name" value="AcylCo_DH-like_C"/>
</dbReference>
<proteinExistence type="inferred from homology"/>
<evidence type="ECO:0000256" key="5">
    <source>
        <dbReference type="ARBA" id="ARBA00023002"/>
    </source>
</evidence>
<comment type="similarity">
    <text evidence="2">Belongs to the acyl-CoA dehydrogenase family.</text>
</comment>
<dbReference type="PANTHER" id="PTHR43884:SF20">
    <property type="entry name" value="ACYL-COA DEHYDROGENASE FADE28"/>
    <property type="match status" value="1"/>
</dbReference>
<dbReference type="InterPro" id="IPR037069">
    <property type="entry name" value="AcylCoA_DH/ox_N_sf"/>
</dbReference>
<feature type="domain" description="Acyl-CoA dehydrogenase/oxidase C-terminal" evidence="6">
    <location>
        <begin position="203"/>
        <end position="313"/>
    </location>
</feature>
<dbReference type="InterPro" id="IPR013786">
    <property type="entry name" value="AcylCoA_DH/ox_N"/>
</dbReference>
<dbReference type="InterPro" id="IPR009100">
    <property type="entry name" value="AcylCoA_DH/oxidase_NM_dom_sf"/>
</dbReference>
<dbReference type="InterPro" id="IPR009075">
    <property type="entry name" value="AcylCo_DH/oxidase_C"/>
</dbReference>
<dbReference type="SUPFAM" id="SSF47203">
    <property type="entry name" value="Acyl-CoA dehydrogenase C-terminal domain-like"/>
    <property type="match status" value="1"/>
</dbReference>
<evidence type="ECO:0000313" key="9">
    <source>
        <dbReference type="Proteomes" id="UP000003039"/>
    </source>
</evidence>
<keyword evidence="4" id="KW-0274">FAD</keyword>
<dbReference type="GO" id="GO:0050660">
    <property type="term" value="F:flavin adenine dinucleotide binding"/>
    <property type="evidence" value="ECO:0007669"/>
    <property type="project" value="InterPro"/>
</dbReference>
<dbReference type="PANTHER" id="PTHR43884">
    <property type="entry name" value="ACYL-COA DEHYDROGENASE"/>
    <property type="match status" value="1"/>
</dbReference>
<keyword evidence="3" id="KW-0285">Flavoprotein</keyword>
<dbReference type="EMBL" id="AAUJ02000001">
    <property type="protein sequence ID" value="EED67178.1"/>
    <property type="molecule type" value="Genomic_DNA"/>
</dbReference>
<evidence type="ECO:0000256" key="1">
    <source>
        <dbReference type="ARBA" id="ARBA00001974"/>
    </source>
</evidence>
<comment type="caution">
    <text evidence="8">The sequence shown here is derived from an EMBL/GenBank/DDBJ whole genome shotgun (WGS) entry which is preliminary data.</text>
</comment>
<keyword evidence="5" id="KW-0560">Oxidoreductase</keyword>
<evidence type="ECO:0000259" key="7">
    <source>
        <dbReference type="Pfam" id="PF02771"/>
    </source>
</evidence>
<sequence>MSNEFIADAAKRLFANEVDKGLIEKVEAGDFPKELWLQVVASGFTSLFSKEEMGGIEATWEDAYPVLHNLGYYQAPVPVAETAIAHLLLSAGNVGLTTDRPMAIASYDQAQQSLVLDADAATLTGVLCNVKWVRHAGFVVIGINAGQLVVVDLSAAGVCVEQGTDTSKMAADRLVLSKAPVHTLFTNPFTNLADPVKVLGAGARAAMMVGALEFALDQSVQYAKDRVQFGKPIGKNQAIQQQLALMAGEVAVARASAVMACKDMPHVNRLVAPSAEFSVAAAKVCAGEAVTNGTSIAHQVHGAIGFTYEHTLNFATRRLWAWRGDFGNAAFWAGLLGQAFAKQPGEGFWHSLTERVIPA</sequence>
<comment type="cofactor">
    <cofactor evidence="1">
        <name>FAD</name>
        <dbReference type="ChEBI" id="CHEBI:57692"/>
    </cofactor>
</comment>
<feature type="domain" description="Acyl-CoA dehydrogenase/oxidase N-terminal" evidence="7">
    <location>
        <begin position="5"/>
        <end position="92"/>
    </location>
</feature>
<gene>
    <name evidence="8" type="ORF">CtesDRAFT_PD2124</name>
</gene>
<dbReference type="Gene3D" id="1.20.140.10">
    <property type="entry name" value="Butyryl-CoA Dehydrogenase, subunit A, domain 3"/>
    <property type="match status" value="1"/>
</dbReference>
<evidence type="ECO:0000256" key="4">
    <source>
        <dbReference type="ARBA" id="ARBA00022827"/>
    </source>
</evidence>
<dbReference type="eggNOG" id="COG1960">
    <property type="taxonomic scope" value="Bacteria"/>
</dbReference>
<name>B7WRJ3_COMTK</name>
<reference evidence="8 9" key="1">
    <citation type="journal article" date="2004" name="Appl. Environ. Microbiol.">
        <title>Mineralization of individual congeners of linear alkylbenzenesulfonate by defined pairs of heterotrophic bacteria.</title>
        <authorList>
            <person name="Schleheck D."/>
            <person name="Knepper T.P."/>
            <person name="Fischer K."/>
            <person name="Cook A.M."/>
        </authorList>
    </citation>
    <scope>NUCLEOTIDE SEQUENCE [LARGE SCALE GENOMIC DNA]</scope>
    <source>
        <strain evidence="9">DSM 14576 / KF-1</strain>
    </source>
</reference>
<evidence type="ECO:0000256" key="3">
    <source>
        <dbReference type="ARBA" id="ARBA00022630"/>
    </source>
</evidence>
<dbReference type="Pfam" id="PF02771">
    <property type="entry name" value="Acyl-CoA_dh_N"/>
    <property type="match status" value="1"/>
</dbReference>
<dbReference type="AlphaFoldDB" id="B7WRJ3"/>
<dbReference type="Gene3D" id="1.10.540.10">
    <property type="entry name" value="Acyl-CoA dehydrogenase/oxidase, N-terminal domain"/>
    <property type="match status" value="1"/>
</dbReference>
<dbReference type="Pfam" id="PF00441">
    <property type="entry name" value="Acyl-CoA_dh_1"/>
    <property type="match status" value="1"/>
</dbReference>